<feature type="non-terminal residue" evidence="2">
    <location>
        <position position="166"/>
    </location>
</feature>
<evidence type="ECO:0000313" key="3">
    <source>
        <dbReference type="Proteomes" id="UP000604046"/>
    </source>
</evidence>
<protein>
    <submittedName>
        <fullName evidence="2">Uncharacterized protein</fullName>
    </submittedName>
</protein>
<keyword evidence="3" id="KW-1185">Reference proteome</keyword>
<dbReference type="EMBL" id="CAJNDS010002102">
    <property type="protein sequence ID" value="CAE7328397.1"/>
    <property type="molecule type" value="Genomic_DNA"/>
</dbReference>
<reference evidence="2" key="1">
    <citation type="submission" date="2021-02" db="EMBL/GenBank/DDBJ databases">
        <authorList>
            <person name="Dougan E. K."/>
            <person name="Rhodes N."/>
            <person name="Thang M."/>
            <person name="Chan C."/>
        </authorList>
    </citation>
    <scope>NUCLEOTIDE SEQUENCE</scope>
</reference>
<comment type="caution">
    <text evidence="2">The sequence shown here is derived from an EMBL/GenBank/DDBJ whole genome shotgun (WGS) entry which is preliminary data.</text>
</comment>
<evidence type="ECO:0000313" key="2">
    <source>
        <dbReference type="EMBL" id="CAE7328397.1"/>
    </source>
</evidence>
<organism evidence="2 3">
    <name type="scientific">Symbiodinium natans</name>
    <dbReference type="NCBI Taxonomy" id="878477"/>
    <lineage>
        <taxon>Eukaryota</taxon>
        <taxon>Sar</taxon>
        <taxon>Alveolata</taxon>
        <taxon>Dinophyceae</taxon>
        <taxon>Suessiales</taxon>
        <taxon>Symbiodiniaceae</taxon>
        <taxon>Symbiodinium</taxon>
    </lineage>
</organism>
<name>A0A812NR63_9DINO</name>
<evidence type="ECO:0000256" key="1">
    <source>
        <dbReference type="SAM" id="MobiDB-lite"/>
    </source>
</evidence>
<proteinExistence type="predicted"/>
<dbReference type="Proteomes" id="UP000604046">
    <property type="component" value="Unassembled WGS sequence"/>
</dbReference>
<sequence length="166" mass="18368">MAFNKFAATQGQEVQQRKEFQWANDNERGGPLQPIGAERVKEDGKGAFGIGPGATDLRQKLDEQLRRQEELQRQLAQLEGGGENEEEAEPAELTEPPAPAVQQESAPETSEKAEPSPTANTAVEEMDDEAILRALEEQRSLRRSLRARLQHLLGERSVGETAQDPQ</sequence>
<feature type="compositionally biased region" description="Basic and acidic residues" evidence="1">
    <location>
        <begin position="57"/>
        <end position="72"/>
    </location>
</feature>
<accession>A0A812NR63</accession>
<feature type="compositionally biased region" description="Basic and acidic residues" evidence="1">
    <location>
        <begin position="15"/>
        <end position="28"/>
    </location>
</feature>
<gene>
    <name evidence="2" type="ORF">SNAT2548_LOCUS17198</name>
</gene>
<dbReference type="AlphaFoldDB" id="A0A812NR63"/>
<feature type="region of interest" description="Disordered" evidence="1">
    <location>
        <begin position="1"/>
        <end position="127"/>
    </location>
</feature>
<feature type="compositionally biased region" description="Acidic residues" evidence="1">
    <location>
        <begin position="82"/>
        <end position="92"/>
    </location>
</feature>